<dbReference type="EMBL" id="JANBUP010001198">
    <property type="protein sequence ID" value="KAJ2807471.1"/>
    <property type="molecule type" value="Genomic_DNA"/>
</dbReference>
<accession>A0ACC1LF50</accession>
<proteinExistence type="predicted"/>
<protein>
    <submittedName>
        <fullName evidence="1">Uncharacterized protein</fullName>
    </submittedName>
</protein>
<evidence type="ECO:0000313" key="2">
    <source>
        <dbReference type="Proteomes" id="UP001140096"/>
    </source>
</evidence>
<evidence type="ECO:0000313" key="1">
    <source>
        <dbReference type="EMBL" id="KAJ2807471.1"/>
    </source>
</evidence>
<reference evidence="1" key="1">
    <citation type="submission" date="2022-07" db="EMBL/GenBank/DDBJ databases">
        <title>Phylogenomic reconstructions and comparative analyses of Kickxellomycotina fungi.</title>
        <authorList>
            <person name="Reynolds N.K."/>
            <person name="Stajich J.E."/>
            <person name="Barry K."/>
            <person name="Grigoriev I.V."/>
            <person name="Crous P."/>
            <person name="Smith M.E."/>
        </authorList>
    </citation>
    <scope>NUCLEOTIDE SEQUENCE</scope>
    <source>
        <strain evidence="1">CBS 102833</strain>
    </source>
</reference>
<dbReference type="Proteomes" id="UP001140096">
    <property type="component" value="Unassembled WGS sequence"/>
</dbReference>
<keyword evidence="2" id="KW-1185">Reference proteome</keyword>
<organism evidence="1 2">
    <name type="scientific">Coemansia furcata</name>
    <dbReference type="NCBI Taxonomy" id="417177"/>
    <lineage>
        <taxon>Eukaryota</taxon>
        <taxon>Fungi</taxon>
        <taxon>Fungi incertae sedis</taxon>
        <taxon>Zoopagomycota</taxon>
        <taxon>Kickxellomycotina</taxon>
        <taxon>Kickxellomycetes</taxon>
        <taxon>Kickxellales</taxon>
        <taxon>Kickxellaceae</taxon>
        <taxon>Coemansia</taxon>
    </lineage>
</organism>
<name>A0ACC1LF50_9FUNG</name>
<gene>
    <name evidence="1" type="ORF">H4S07_003584</name>
</gene>
<comment type="caution">
    <text evidence="1">The sequence shown here is derived from an EMBL/GenBank/DDBJ whole genome shotgun (WGS) entry which is preliminary data.</text>
</comment>
<sequence>MSLFTNCVVSKLRVGWIGLGAMGGEMARNLQVYRTKTGLSPISVYNRTASKCEQVAGLGATVCGTAVEVANTSDVVFLSLFNGDAVKAVVTEILDNVSGSQPLLIADLTTVHPDSTQWMLDEVERRRREALLLRPVEFSQTPVWGAPPAAKAAKLVYVSSGPSRLVLKELAVPSFARTAIDCGDDAVRAAKFKILGNFMIASVVETLGEAMAVAEETGVGRELYLEFVKEMFPAPSAVGYATKLTADNGEAPKTQVGFTVLGGMKDVGYAIDLANSVGMRLPIAELALEHLQWVKDKGDPSWDWSSLAYALRKQQ</sequence>